<keyword evidence="9" id="KW-0378">Hydrolase</keyword>
<dbReference type="GO" id="GO:0070006">
    <property type="term" value="F:metalloaminopeptidase activity"/>
    <property type="evidence" value="ECO:0007669"/>
    <property type="project" value="TreeGrafter"/>
</dbReference>
<organism evidence="15 16">
    <name type="scientific">Tannerella forsythia</name>
    <name type="common">Bacteroides forsythus</name>
    <dbReference type="NCBI Taxonomy" id="28112"/>
    <lineage>
        <taxon>Bacteria</taxon>
        <taxon>Pseudomonadati</taxon>
        <taxon>Bacteroidota</taxon>
        <taxon>Bacteroidia</taxon>
        <taxon>Bacteroidales</taxon>
        <taxon>Tannerellaceae</taxon>
        <taxon>Tannerella</taxon>
    </lineage>
</organism>
<dbReference type="GO" id="GO:0016020">
    <property type="term" value="C:membrane"/>
    <property type="evidence" value="ECO:0007669"/>
    <property type="project" value="TreeGrafter"/>
</dbReference>
<dbReference type="PRINTS" id="PR00756">
    <property type="entry name" value="ALADIPTASE"/>
</dbReference>
<accession>A0A3P1XVT4</accession>
<keyword evidence="10" id="KW-0862">Zinc</keyword>
<evidence type="ECO:0000256" key="8">
    <source>
        <dbReference type="ARBA" id="ARBA00022723"/>
    </source>
</evidence>
<dbReference type="EMBL" id="RQYS01000005">
    <property type="protein sequence ID" value="RRD62809.1"/>
    <property type="molecule type" value="Genomic_DNA"/>
</dbReference>
<feature type="domain" description="Peptidase M1 membrane alanine aminopeptidase" evidence="13">
    <location>
        <begin position="271"/>
        <end position="477"/>
    </location>
</feature>
<evidence type="ECO:0000256" key="12">
    <source>
        <dbReference type="SAM" id="SignalP"/>
    </source>
</evidence>
<evidence type="ECO:0000256" key="4">
    <source>
        <dbReference type="ARBA" id="ARBA00012564"/>
    </source>
</evidence>
<dbReference type="GO" id="GO:0005615">
    <property type="term" value="C:extracellular space"/>
    <property type="evidence" value="ECO:0007669"/>
    <property type="project" value="TreeGrafter"/>
</dbReference>
<evidence type="ECO:0000256" key="1">
    <source>
        <dbReference type="ARBA" id="ARBA00000098"/>
    </source>
</evidence>
<dbReference type="Pfam" id="PF17900">
    <property type="entry name" value="Peptidase_M1_N"/>
    <property type="match status" value="1"/>
</dbReference>
<evidence type="ECO:0000256" key="9">
    <source>
        <dbReference type="ARBA" id="ARBA00022801"/>
    </source>
</evidence>
<evidence type="ECO:0000256" key="3">
    <source>
        <dbReference type="ARBA" id="ARBA00010136"/>
    </source>
</evidence>
<evidence type="ECO:0000313" key="16">
    <source>
        <dbReference type="Proteomes" id="UP000278609"/>
    </source>
</evidence>
<evidence type="ECO:0000259" key="14">
    <source>
        <dbReference type="Pfam" id="PF17900"/>
    </source>
</evidence>
<dbReference type="InterPro" id="IPR027268">
    <property type="entry name" value="Peptidase_M4/M1_CTD_sf"/>
</dbReference>
<evidence type="ECO:0000259" key="13">
    <source>
        <dbReference type="Pfam" id="PF01433"/>
    </source>
</evidence>
<dbReference type="Proteomes" id="UP000278609">
    <property type="component" value="Unassembled WGS sequence"/>
</dbReference>
<dbReference type="InterPro" id="IPR001930">
    <property type="entry name" value="Peptidase_M1"/>
</dbReference>
<evidence type="ECO:0000256" key="2">
    <source>
        <dbReference type="ARBA" id="ARBA00001947"/>
    </source>
</evidence>
<evidence type="ECO:0000256" key="10">
    <source>
        <dbReference type="ARBA" id="ARBA00022833"/>
    </source>
</evidence>
<dbReference type="InterPro" id="IPR014782">
    <property type="entry name" value="Peptidase_M1_dom"/>
</dbReference>
<keyword evidence="6" id="KW-0031">Aminopeptidase</keyword>
<feature type="signal peptide" evidence="12">
    <location>
        <begin position="1"/>
        <end position="21"/>
    </location>
</feature>
<dbReference type="InterPro" id="IPR050344">
    <property type="entry name" value="Peptidase_M1_aminopeptidases"/>
</dbReference>
<dbReference type="SUPFAM" id="SSF55486">
    <property type="entry name" value="Metalloproteases ('zincins'), catalytic domain"/>
    <property type="match status" value="1"/>
</dbReference>
<comment type="caution">
    <text evidence="15">The sequence shown here is derived from an EMBL/GenBank/DDBJ whole genome shotgun (WGS) entry which is preliminary data.</text>
</comment>
<dbReference type="OrthoDB" id="100605at2"/>
<dbReference type="GO" id="GO:0006508">
    <property type="term" value="P:proteolysis"/>
    <property type="evidence" value="ECO:0007669"/>
    <property type="project" value="UniProtKB-KW"/>
</dbReference>
<proteinExistence type="inferred from homology"/>
<evidence type="ECO:0000256" key="6">
    <source>
        <dbReference type="ARBA" id="ARBA00022438"/>
    </source>
</evidence>
<comment type="similarity">
    <text evidence="3">Belongs to the peptidase M1 family.</text>
</comment>
<dbReference type="EC" id="3.4.11.2" evidence="4"/>
<keyword evidence="12" id="KW-0732">Signal</keyword>
<dbReference type="Gene3D" id="2.60.40.1730">
    <property type="entry name" value="tricorn interacting facor f3 domain"/>
    <property type="match status" value="1"/>
</dbReference>
<dbReference type="Gene3D" id="1.10.390.10">
    <property type="entry name" value="Neutral Protease Domain 2"/>
    <property type="match status" value="1"/>
</dbReference>
<dbReference type="CDD" id="cd09603">
    <property type="entry name" value="M1_APN_like"/>
    <property type="match status" value="1"/>
</dbReference>
<dbReference type="SUPFAM" id="SSF63737">
    <property type="entry name" value="Leukotriene A4 hydrolase N-terminal domain"/>
    <property type="match status" value="1"/>
</dbReference>
<dbReference type="InterPro" id="IPR011989">
    <property type="entry name" value="ARM-like"/>
</dbReference>
<dbReference type="PANTHER" id="PTHR11533">
    <property type="entry name" value="PROTEASE M1 ZINC METALLOPROTEASE"/>
    <property type="match status" value="1"/>
</dbReference>
<keyword evidence="7" id="KW-0645">Protease</keyword>
<dbReference type="AlphaFoldDB" id="A0A3P1XVT4"/>
<feature type="domain" description="Aminopeptidase N-like N-terminal" evidence="14">
    <location>
        <begin position="45"/>
        <end position="231"/>
    </location>
</feature>
<gene>
    <name evidence="15" type="ORF">EII40_01815</name>
</gene>
<reference evidence="15 16" key="1">
    <citation type="submission" date="2018-11" db="EMBL/GenBank/DDBJ databases">
        <title>Genomes From Bacteria Associated with the Canine Oral Cavity: a Test Case for Automated Genome-Based Taxonomic Assignment.</title>
        <authorList>
            <person name="Coil D.A."/>
            <person name="Jospin G."/>
            <person name="Darling A.E."/>
            <person name="Wallis C."/>
            <person name="Davis I.J."/>
            <person name="Harris S."/>
            <person name="Eisen J.A."/>
            <person name="Holcombe L.J."/>
            <person name="O'Flynn C."/>
        </authorList>
    </citation>
    <scope>NUCLEOTIDE SEQUENCE [LARGE SCALE GENOMIC DNA]</scope>
    <source>
        <strain evidence="15 16">OH2617_COT-023</strain>
    </source>
</reference>
<dbReference type="Pfam" id="PF13646">
    <property type="entry name" value="HEAT_2"/>
    <property type="match status" value="1"/>
</dbReference>
<feature type="chain" id="PRO_5017975993" description="Aminopeptidase N" evidence="12">
    <location>
        <begin position="22"/>
        <end position="827"/>
    </location>
</feature>
<dbReference type="InterPro" id="IPR045357">
    <property type="entry name" value="Aminopeptidase_N-like_N"/>
</dbReference>
<dbReference type="GO" id="GO:0008270">
    <property type="term" value="F:zinc ion binding"/>
    <property type="evidence" value="ECO:0007669"/>
    <property type="project" value="InterPro"/>
</dbReference>
<dbReference type="RefSeq" id="WP_124750570.1">
    <property type="nucleotide sequence ID" value="NZ_RQYS01000005.1"/>
</dbReference>
<dbReference type="Gene3D" id="1.25.10.10">
    <property type="entry name" value="Leucine-rich Repeat Variant"/>
    <property type="match status" value="1"/>
</dbReference>
<dbReference type="Pfam" id="PF01433">
    <property type="entry name" value="Peptidase_M1"/>
    <property type="match status" value="1"/>
</dbReference>
<dbReference type="GO" id="GO:0043171">
    <property type="term" value="P:peptide catabolic process"/>
    <property type="evidence" value="ECO:0007669"/>
    <property type="project" value="TreeGrafter"/>
</dbReference>
<dbReference type="InterPro" id="IPR042097">
    <property type="entry name" value="Aminopeptidase_N-like_N_sf"/>
</dbReference>
<dbReference type="InterPro" id="IPR016024">
    <property type="entry name" value="ARM-type_fold"/>
</dbReference>
<dbReference type="PANTHER" id="PTHR11533:SF174">
    <property type="entry name" value="PUROMYCIN-SENSITIVE AMINOPEPTIDASE-RELATED"/>
    <property type="match status" value="1"/>
</dbReference>
<evidence type="ECO:0000313" key="15">
    <source>
        <dbReference type="EMBL" id="RRD62809.1"/>
    </source>
</evidence>
<comment type="cofactor">
    <cofactor evidence="2">
        <name>Zn(2+)</name>
        <dbReference type="ChEBI" id="CHEBI:29105"/>
    </cofactor>
</comment>
<evidence type="ECO:0000256" key="5">
    <source>
        <dbReference type="ARBA" id="ARBA00015611"/>
    </source>
</evidence>
<comment type="catalytic activity">
    <reaction evidence="1">
        <text>Release of an N-terminal amino acid, Xaa-|-Yaa- from a peptide, amide or arylamide. Xaa is preferably Ala, but may be most amino acids including Pro (slow action). When a terminal hydrophobic residue is followed by a prolyl residue, the two may be released as an intact Xaa-Pro dipeptide.</text>
        <dbReference type="EC" id="3.4.11.2"/>
    </reaction>
</comment>
<sequence>MKKSFACFLLFLFGLSLVAQTDTSGRSGLYRHTPEKQTRLIHTCLKVGFDFSKRTMDGEARITATPHFYPTDRLTLDAKAMRIHGVGIVQEGEPKPLRYLYRNDSLEIQLDRTYRRDEEYTVYIRYTAQPEEVADKGKRSFVGTKGLYFIDPDGDDPERPTQVWTQGQTEYASCWFPTIDKPNQKSTQEIYITVPDRYRTLSNGLLQASEQHDDGTRTDHWTMKHPHAPYLFFVAAGEFSVVSDTPWRGKVPIDYYVEKGDEALAKEVFGLTSQMIEFFSQTFCYDFPWEKYAQIVVRDFVAGGMENTTAVIHSESAMQKADVLADNNYWEFVIAHEAAHHWFGNLVTAESWANLIVNEAFANYAEYLWIEHRHGRDDADFHLMERVYEYLIRPEDFNKQAVRFGYEDREDMFDKVSYNKAGAVLHILRDYLGDEAFFESVGLFLRRHEFGTAEAHDLRLAFEEVSGKDLSRFFNQWFFGNGHPVVEASTRYDAESRSLSLHIRQMQDSSLLFEFPLEIDLYEGDRRQRHSVWVSARKENIFTFAAGEQPSLTDIDPRGIILMEERNGKSSAEYRFQYRYAEDFKSRYQALAFAVENADKHLLLAAVHDPCYHLRIKALSELPVEQLSRKELDAVAKIARSDPKNLVRSAAMWTLAGTRDKRYLPLFEKGLETHSASVRNAALNGIAQTAPERAKRFLVQARPEELTADQLIGLLPVVIRHRMAKYLPQLIGYLIYYPFKEDSNPEQAALLRRGYEWAMSLDDAILVEKALYPFREEKPYLSGDMRTRKLILEVLENGLRIKKGLPQTPSVREQTGLLLRTIEEMKE</sequence>
<dbReference type="GO" id="GO:0005737">
    <property type="term" value="C:cytoplasm"/>
    <property type="evidence" value="ECO:0007669"/>
    <property type="project" value="TreeGrafter"/>
</dbReference>
<name>A0A3P1XVT4_TANFO</name>
<protein>
    <recommendedName>
        <fullName evidence="5">Aminopeptidase N</fullName>
        <ecNumber evidence="4">3.4.11.2</ecNumber>
    </recommendedName>
</protein>
<keyword evidence="8" id="KW-0479">Metal-binding</keyword>
<dbReference type="GO" id="GO:0016285">
    <property type="term" value="F:alanyl aminopeptidase activity"/>
    <property type="evidence" value="ECO:0007669"/>
    <property type="project" value="UniProtKB-EC"/>
</dbReference>
<dbReference type="GO" id="GO:0042277">
    <property type="term" value="F:peptide binding"/>
    <property type="evidence" value="ECO:0007669"/>
    <property type="project" value="TreeGrafter"/>
</dbReference>
<evidence type="ECO:0000256" key="7">
    <source>
        <dbReference type="ARBA" id="ARBA00022670"/>
    </source>
</evidence>
<evidence type="ECO:0000256" key="11">
    <source>
        <dbReference type="ARBA" id="ARBA00023049"/>
    </source>
</evidence>
<keyword evidence="11" id="KW-0482">Metalloprotease</keyword>
<dbReference type="SUPFAM" id="SSF48371">
    <property type="entry name" value="ARM repeat"/>
    <property type="match status" value="1"/>
</dbReference>